<keyword evidence="3" id="KW-0614">Plasmid</keyword>
<dbReference type="SUPFAM" id="SSF58104">
    <property type="entry name" value="Methyl-accepting chemotaxis protein (MCP) signaling domain"/>
    <property type="match status" value="1"/>
</dbReference>
<dbReference type="Proteomes" id="UP000291892">
    <property type="component" value="Unassembled WGS sequence"/>
</dbReference>
<proteinExistence type="predicted"/>
<sequence length="136" mass="14693">MVWKGGERQLDAVTAASNKQSATLFEVNPTVNQMDQVTQQNAAMAEESTAGAKDHLILTPTYSILATTVCNPCDLNLVPSIRVVPAARKGANAWRTHEDSSAEFPAEPVYGKMEGPSKDVMHSLTVNPQLLRSEPT</sequence>
<dbReference type="Proteomes" id="UP000294215">
    <property type="component" value="Unassembled WGS sequence"/>
</dbReference>
<feature type="region of interest" description="Disordered" evidence="1">
    <location>
        <begin position="93"/>
        <end position="122"/>
    </location>
</feature>
<reference evidence="4 5" key="1">
    <citation type="submission" date="2019-02" db="EMBL/GenBank/DDBJ databases">
        <title>The genomic architecture of introgression among sibling species of bacteria.</title>
        <authorList>
            <person name="Cavassim M.I.A."/>
            <person name="Moeskjaer S."/>
            <person name="Moslemi C."/>
            <person name="Fields B."/>
            <person name="Bachmann A."/>
            <person name="Vilhjalmsson B."/>
            <person name="Schierup M.H."/>
            <person name="Young J.P.W."/>
            <person name="Andersen S.U."/>
        </authorList>
    </citation>
    <scope>NUCLEOTIDE SEQUENCE [LARGE SCALE GENOMIC DNA]</scope>
    <source>
        <strain evidence="3 4">SM42</strain>
        <strain evidence="2 5">SM92</strain>
        <plasmid evidence="3">pSM42_Rh02_Rh04</plasmid>
        <plasmid evidence="2">pSM92_Rh04</plasmid>
    </source>
</reference>
<organism evidence="3 4">
    <name type="scientific">Rhizobium ruizarguesonis</name>
    <dbReference type="NCBI Taxonomy" id="2081791"/>
    <lineage>
        <taxon>Bacteria</taxon>
        <taxon>Pseudomonadati</taxon>
        <taxon>Pseudomonadota</taxon>
        <taxon>Alphaproteobacteria</taxon>
        <taxon>Hyphomicrobiales</taxon>
        <taxon>Rhizobiaceae</taxon>
        <taxon>Rhizobium/Agrobacterium group</taxon>
        <taxon>Rhizobium</taxon>
    </lineage>
</organism>
<evidence type="ECO:0000313" key="4">
    <source>
        <dbReference type="Proteomes" id="UP000291892"/>
    </source>
</evidence>
<accession>A0AAE8PQ90</accession>
<dbReference type="EMBL" id="SIKX01000003">
    <property type="protein sequence ID" value="TBF05046.1"/>
    <property type="molecule type" value="Genomic_DNA"/>
</dbReference>
<dbReference type="EMBL" id="SIMR01000005">
    <property type="protein sequence ID" value="TBC03214.1"/>
    <property type="molecule type" value="Genomic_DNA"/>
</dbReference>
<geneLocation type="plasmid" evidence="2">
    <name>pSM92_Rh04</name>
</geneLocation>
<geneLocation type="plasmid" evidence="3">
    <name>pSM42_Rh02_Rh04</name>
</geneLocation>
<evidence type="ECO:0000313" key="2">
    <source>
        <dbReference type="EMBL" id="TBC03214.1"/>
    </source>
</evidence>
<protein>
    <submittedName>
        <fullName evidence="3">Uncharacterized protein</fullName>
    </submittedName>
</protein>
<name>A0AAE8PQ90_9HYPH</name>
<gene>
    <name evidence="3" type="ORF">ELG94_30445</name>
    <name evidence="2" type="ORF">ELH40_35090</name>
</gene>
<evidence type="ECO:0000313" key="3">
    <source>
        <dbReference type="EMBL" id="TBF05046.1"/>
    </source>
</evidence>
<dbReference type="RefSeq" id="WP_027689795.1">
    <property type="nucleotide sequence ID" value="NZ_CP140841.1"/>
</dbReference>
<dbReference type="AlphaFoldDB" id="A0AAE8PQ90"/>
<evidence type="ECO:0000256" key="1">
    <source>
        <dbReference type="SAM" id="MobiDB-lite"/>
    </source>
</evidence>
<comment type="caution">
    <text evidence="3">The sequence shown here is derived from an EMBL/GenBank/DDBJ whole genome shotgun (WGS) entry which is preliminary data.</text>
</comment>
<evidence type="ECO:0000313" key="5">
    <source>
        <dbReference type="Proteomes" id="UP000294215"/>
    </source>
</evidence>